<evidence type="ECO:0000259" key="1">
    <source>
        <dbReference type="PROSITE" id="PS50943"/>
    </source>
</evidence>
<dbReference type="AlphaFoldDB" id="A0AAJ1R7P8"/>
<proteinExistence type="predicted"/>
<dbReference type="InterPro" id="IPR001387">
    <property type="entry name" value="Cro/C1-type_HTH"/>
</dbReference>
<sequence>MKKDLQLMHMIDKDIFRKNFAQAIDESGLSQREIARRLKLSPSTITGWLHGRTEVSTDSILEIATVLHKDPSWFFISNSNKETAIHNLSDNQLALAMSADPDITDEQLQQAINYVRFIKQQEDDKYDSD</sequence>
<dbReference type="CDD" id="cd00093">
    <property type="entry name" value="HTH_XRE"/>
    <property type="match status" value="1"/>
</dbReference>
<organism evidence="2 3">
    <name type="scientific">Oenococcus sicerae</name>
    <dbReference type="NCBI Taxonomy" id="2203724"/>
    <lineage>
        <taxon>Bacteria</taxon>
        <taxon>Bacillati</taxon>
        <taxon>Bacillota</taxon>
        <taxon>Bacilli</taxon>
        <taxon>Lactobacillales</taxon>
        <taxon>Lactobacillaceae</taxon>
        <taxon>Oenococcus</taxon>
    </lineage>
</organism>
<reference evidence="2" key="1">
    <citation type="submission" date="2019-01" db="EMBL/GenBank/DDBJ databases">
        <title>Oenococcus sicerae UCMA17102.</title>
        <authorList>
            <person name="Cousin F.J."/>
            <person name="Le Guellec R."/>
            <person name="Cretenet M."/>
        </authorList>
    </citation>
    <scope>NUCLEOTIDE SEQUENCE</scope>
    <source>
        <strain evidence="2">UCMA17102</strain>
    </source>
</reference>
<protein>
    <submittedName>
        <fullName evidence="2">XRE family transcriptional regulator</fullName>
    </submittedName>
</protein>
<dbReference type="SMART" id="SM00530">
    <property type="entry name" value="HTH_XRE"/>
    <property type="match status" value="1"/>
</dbReference>
<dbReference type="SUPFAM" id="SSF47413">
    <property type="entry name" value="lambda repressor-like DNA-binding domains"/>
    <property type="match status" value="1"/>
</dbReference>
<dbReference type="RefSeq" id="WP_301710911.1">
    <property type="nucleotide sequence ID" value="NZ_SDWY01000001.1"/>
</dbReference>
<dbReference type="EMBL" id="SDWY01000001">
    <property type="protein sequence ID" value="MDN6899654.1"/>
    <property type="molecule type" value="Genomic_DNA"/>
</dbReference>
<dbReference type="PROSITE" id="PS50943">
    <property type="entry name" value="HTH_CROC1"/>
    <property type="match status" value="1"/>
</dbReference>
<dbReference type="Proteomes" id="UP001167919">
    <property type="component" value="Unassembled WGS sequence"/>
</dbReference>
<evidence type="ECO:0000313" key="3">
    <source>
        <dbReference type="Proteomes" id="UP001167919"/>
    </source>
</evidence>
<dbReference type="Pfam" id="PF01381">
    <property type="entry name" value="HTH_3"/>
    <property type="match status" value="1"/>
</dbReference>
<dbReference type="InterPro" id="IPR010982">
    <property type="entry name" value="Lambda_DNA-bd_dom_sf"/>
</dbReference>
<gene>
    <name evidence="2" type="ORF">EVC35_01360</name>
</gene>
<dbReference type="Gene3D" id="1.10.260.40">
    <property type="entry name" value="lambda repressor-like DNA-binding domains"/>
    <property type="match status" value="1"/>
</dbReference>
<accession>A0AAJ1R7P8</accession>
<name>A0AAJ1R7P8_9LACO</name>
<evidence type="ECO:0000313" key="2">
    <source>
        <dbReference type="EMBL" id="MDN6899654.1"/>
    </source>
</evidence>
<comment type="caution">
    <text evidence="2">The sequence shown here is derived from an EMBL/GenBank/DDBJ whole genome shotgun (WGS) entry which is preliminary data.</text>
</comment>
<feature type="domain" description="HTH cro/C1-type" evidence="1">
    <location>
        <begin position="28"/>
        <end position="74"/>
    </location>
</feature>
<dbReference type="GO" id="GO:0003677">
    <property type="term" value="F:DNA binding"/>
    <property type="evidence" value="ECO:0007669"/>
    <property type="project" value="InterPro"/>
</dbReference>